<keyword evidence="2" id="KW-1185">Reference proteome</keyword>
<dbReference type="Proteomes" id="UP000594014">
    <property type="component" value="Chromosome"/>
</dbReference>
<sequence length="197" mass="21060">MTSIEKTDNYREKTMKIILTGLMMALIVVATIVIPIPVPFGTGYIHFGDAMIFLSVLILGWRYGAVAAGVGSAMADILIGYAVWAPWTLCVKGIMGAVMGIFILKSMEKRGIKVLGVPIFQLIGMILAGLFMAAGYYVAEGVIYGSFLAALAGIPWNILQFAVGAFIATLLAAALYKTPASRYFAFHPITGPQGSKE</sequence>
<protein>
    <submittedName>
        <fullName evidence="1">ECF transporter S component</fullName>
    </submittedName>
</protein>
<name>A0ACD1AEH6_9FIRM</name>
<evidence type="ECO:0000313" key="1">
    <source>
        <dbReference type="EMBL" id="QOX64603.1"/>
    </source>
</evidence>
<gene>
    <name evidence="1" type="ORF">FRZ06_15270</name>
</gene>
<dbReference type="EMBL" id="CP042469">
    <property type="protein sequence ID" value="QOX64603.1"/>
    <property type="molecule type" value="Genomic_DNA"/>
</dbReference>
<evidence type="ECO:0000313" key="2">
    <source>
        <dbReference type="Proteomes" id="UP000594014"/>
    </source>
</evidence>
<organism evidence="1 2">
    <name type="scientific">Anoxybacterium hadale</name>
    <dbReference type="NCBI Taxonomy" id="3408580"/>
    <lineage>
        <taxon>Bacteria</taxon>
        <taxon>Bacillati</taxon>
        <taxon>Bacillota</taxon>
        <taxon>Clostridia</taxon>
        <taxon>Peptostreptococcales</taxon>
        <taxon>Anaerovoracaceae</taxon>
        <taxon>Anoxybacterium</taxon>
    </lineage>
</organism>
<reference evidence="1" key="1">
    <citation type="submission" date="2019-08" db="EMBL/GenBank/DDBJ databases">
        <title>Genome sequence of Clostridiales bacterium MT110.</title>
        <authorList>
            <person name="Cao J."/>
        </authorList>
    </citation>
    <scope>NUCLEOTIDE SEQUENCE</scope>
    <source>
        <strain evidence="1">MT110</strain>
    </source>
</reference>
<proteinExistence type="predicted"/>
<accession>A0ACD1AEH6</accession>